<dbReference type="AlphaFoldDB" id="A0A1I0AU48"/>
<evidence type="ECO:0000313" key="3">
    <source>
        <dbReference type="Proteomes" id="UP000181981"/>
    </source>
</evidence>
<protein>
    <submittedName>
        <fullName evidence="2">Uncharacterized protein</fullName>
    </submittedName>
</protein>
<name>A0A1I0AU48_9BACT</name>
<feature type="transmembrane region" description="Helical" evidence="1">
    <location>
        <begin position="6"/>
        <end position="26"/>
    </location>
</feature>
<gene>
    <name evidence="2" type="ORF">SAMN05444285_10488</name>
</gene>
<dbReference type="Proteomes" id="UP000181981">
    <property type="component" value="Unassembled WGS sequence"/>
</dbReference>
<keyword evidence="1" id="KW-0812">Transmembrane</keyword>
<proteinExistence type="predicted"/>
<keyword evidence="1" id="KW-0472">Membrane</keyword>
<evidence type="ECO:0000313" key="2">
    <source>
        <dbReference type="EMBL" id="SES97881.1"/>
    </source>
</evidence>
<evidence type="ECO:0000256" key="1">
    <source>
        <dbReference type="SAM" id="Phobius"/>
    </source>
</evidence>
<accession>A0A1I0AU48</accession>
<sequence length="40" mass="4633">MDLSDAFMANLAMIVPFISVFIREFFPLFNNSIPKNLRVL</sequence>
<dbReference type="EMBL" id="FOHT01000004">
    <property type="protein sequence ID" value="SES97881.1"/>
    <property type="molecule type" value="Genomic_DNA"/>
</dbReference>
<keyword evidence="1" id="KW-1133">Transmembrane helix</keyword>
<organism evidence="2 3">
    <name type="scientific">Draconibacterium orientale</name>
    <dbReference type="NCBI Taxonomy" id="1168034"/>
    <lineage>
        <taxon>Bacteria</taxon>
        <taxon>Pseudomonadati</taxon>
        <taxon>Bacteroidota</taxon>
        <taxon>Bacteroidia</taxon>
        <taxon>Marinilabiliales</taxon>
        <taxon>Prolixibacteraceae</taxon>
        <taxon>Draconibacterium</taxon>
    </lineage>
</organism>
<reference evidence="2 3" key="1">
    <citation type="submission" date="2016-10" db="EMBL/GenBank/DDBJ databases">
        <authorList>
            <person name="de Groot N.N."/>
        </authorList>
    </citation>
    <scope>NUCLEOTIDE SEQUENCE [LARGE SCALE GENOMIC DNA]</scope>
    <source>
        <strain evidence="2 3">DSM 25947</strain>
    </source>
</reference>